<dbReference type="Proteomes" id="UP000559962">
    <property type="component" value="Unassembled WGS sequence"/>
</dbReference>
<dbReference type="InterPro" id="IPR021749">
    <property type="entry name" value="ComGE"/>
</dbReference>
<comment type="caution">
    <text evidence="1">The sequence shown here is derived from an EMBL/GenBank/DDBJ whole genome shotgun (WGS) entry which is preliminary data.</text>
</comment>
<dbReference type="EMBL" id="JAAYVO010000017">
    <property type="protein sequence ID" value="NLH34673.1"/>
    <property type="molecule type" value="Genomic_DNA"/>
</dbReference>
<name>A0A847J1C3_9LACT</name>
<proteinExistence type="predicted"/>
<accession>A0A847J1C3</accession>
<protein>
    <recommendedName>
        <fullName evidence="3">Competence protein ComGE</fullName>
    </recommendedName>
</protein>
<evidence type="ECO:0000313" key="2">
    <source>
        <dbReference type="Proteomes" id="UP000559962"/>
    </source>
</evidence>
<evidence type="ECO:0000313" key="1">
    <source>
        <dbReference type="EMBL" id="NLH34673.1"/>
    </source>
</evidence>
<dbReference type="Pfam" id="PF11773">
    <property type="entry name" value="ComGE"/>
    <property type="match status" value="1"/>
</dbReference>
<evidence type="ECO:0008006" key="3">
    <source>
        <dbReference type="Google" id="ProtNLM"/>
    </source>
</evidence>
<organism evidence="1 2">
    <name type="scientific">Pseudolactococcus chungangensis</name>
    <dbReference type="NCBI Taxonomy" id="451457"/>
    <lineage>
        <taxon>Bacteria</taxon>
        <taxon>Bacillati</taxon>
        <taxon>Bacillota</taxon>
        <taxon>Bacilli</taxon>
        <taxon>Lactobacillales</taxon>
        <taxon>Streptococcaceae</taxon>
        <taxon>Pseudolactococcus</taxon>
    </lineage>
</organism>
<dbReference type="AlphaFoldDB" id="A0A847J1C3"/>
<gene>
    <name evidence="1" type="ORF">GX453_01380</name>
</gene>
<reference evidence="1 2" key="1">
    <citation type="journal article" date="2020" name="Biotechnol. Biofuels">
        <title>New insights from the biogas microbiome by comprehensive genome-resolved metagenomics of nearly 1600 species originating from multiple anaerobic digesters.</title>
        <authorList>
            <person name="Campanaro S."/>
            <person name="Treu L."/>
            <person name="Rodriguez-R L.M."/>
            <person name="Kovalovszki A."/>
            <person name="Ziels R.M."/>
            <person name="Maus I."/>
            <person name="Zhu X."/>
            <person name="Kougias P.G."/>
            <person name="Basile A."/>
            <person name="Luo G."/>
            <person name="Schluter A."/>
            <person name="Konstantinidis K.T."/>
            <person name="Angelidaki I."/>
        </authorList>
    </citation>
    <scope>NUCLEOTIDE SEQUENCE [LARGE SCALE GENOMIC DNA]</scope>
    <source>
        <strain evidence="1">AS27yjCOA_61</strain>
    </source>
</reference>
<sequence length="81" mass="8774">MALLAVLSSVVVTEVSVSRAQVVRQNQAIEVLNVGVMAFDSKQTNLHENGVSVTVTRTDKTVVLENAGQEVLRLEILQETP</sequence>